<feature type="compositionally biased region" description="Basic and acidic residues" evidence="1">
    <location>
        <begin position="46"/>
        <end position="56"/>
    </location>
</feature>
<accession>A0A9W6NB77</accession>
<dbReference type="Proteomes" id="UP001143330">
    <property type="component" value="Unassembled WGS sequence"/>
</dbReference>
<dbReference type="AlphaFoldDB" id="A0A9W6NB77"/>
<comment type="caution">
    <text evidence="2">The sequence shown here is derived from an EMBL/GenBank/DDBJ whole genome shotgun (WGS) entry which is preliminary data.</text>
</comment>
<feature type="compositionally biased region" description="Polar residues" evidence="1">
    <location>
        <begin position="57"/>
        <end position="72"/>
    </location>
</feature>
<evidence type="ECO:0000313" key="2">
    <source>
        <dbReference type="EMBL" id="GLK84236.1"/>
    </source>
</evidence>
<evidence type="ECO:0000256" key="1">
    <source>
        <dbReference type="SAM" id="MobiDB-lite"/>
    </source>
</evidence>
<reference evidence="2" key="1">
    <citation type="journal article" date="2014" name="Int. J. Syst. Evol. Microbiol.">
        <title>Complete genome sequence of Corynebacterium casei LMG S-19264T (=DSM 44701T), isolated from a smear-ripened cheese.</title>
        <authorList>
            <consortium name="US DOE Joint Genome Institute (JGI-PGF)"/>
            <person name="Walter F."/>
            <person name="Albersmeier A."/>
            <person name="Kalinowski J."/>
            <person name="Ruckert C."/>
        </authorList>
    </citation>
    <scope>NUCLEOTIDE SEQUENCE</scope>
    <source>
        <strain evidence="2">VKM B-2789</strain>
    </source>
</reference>
<feature type="region of interest" description="Disordered" evidence="1">
    <location>
        <begin position="1"/>
        <end position="105"/>
    </location>
</feature>
<reference evidence="2" key="2">
    <citation type="submission" date="2023-01" db="EMBL/GenBank/DDBJ databases">
        <authorList>
            <person name="Sun Q."/>
            <person name="Evtushenko L."/>
        </authorList>
    </citation>
    <scope>NUCLEOTIDE SEQUENCE</scope>
    <source>
        <strain evidence="2">VKM B-2789</strain>
    </source>
</reference>
<proteinExistence type="predicted"/>
<name>A0A9W6NB77_9HYPH</name>
<evidence type="ECO:0000313" key="3">
    <source>
        <dbReference type="Proteomes" id="UP001143330"/>
    </source>
</evidence>
<organism evidence="2 3">
    <name type="scientific">Ancylobacter defluvii</name>
    <dbReference type="NCBI Taxonomy" id="1282440"/>
    <lineage>
        <taxon>Bacteria</taxon>
        <taxon>Pseudomonadati</taxon>
        <taxon>Pseudomonadota</taxon>
        <taxon>Alphaproteobacteria</taxon>
        <taxon>Hyphomicrobiales</taxon>
        <taxon>Xanthobacteraceae</taxon>
        <taxon>Ancylobacter</taxon>
    </lineage>
</organism>
<keyword evidence="3" id="KW-1185">Reference proteome</keyword>
<dbReference type="EMBL" id="BSFM01000012">
    <property type="protein sequence ID" value="GLK84236.1"/>
    <property type="molecule type" value="Genomic_DNA"/>
</dbReference>
<gene>
    <name evidence="2" type="ORF">GCM10017653_23060</name>
</gene>
<protein>
    <submittedName>
        <fullName evidence="2">Uncharacterized protein</fullName>
    </submittedName>
</protein>
<sequence>MPGMESPHGGHQRDTLAGGPPDAHAGAQFGNGVDGFYVGHGGTRPCDAKGDAKSGREPSSGSRAVNCLSSVSCPPEAGLPLNPGAGLVSVPNRDRMSWLPTDPHL</sequence>